<dbReference type="SMART" id="SM00249">
    <property type="entry name" value="PHD"/>
    <property type="match status" value="1"/>
</dbReference>
<dbReference type="InterPro" id="IPR013178">
    <property type="entry name" value="Histone_AcTrfase_Rtt109/CBP"/>
</dbReference>
<dbReference type="GO" id="GO:0000123">
    <property type="term" value="C:histone acetyltransferase complex"/>
    <property type="evidence" value="ECO:0007669"/>
    <property type="project" value="TreeGrafter"/>
</dbReference>
<dbReference type="GO" id="GO:0003713">
    <property type="term" value="F:transcription coactivator activity"/>
    <property type="evidence" value="ECO:0007669"/>
    <property type="project" value="TreeGrafter"/>
</dbReference>
<keyword evidence="4" id="KW-0479">Metal-binding</keyword>
<dbReference type="GO" id="GO:0045944">
    <property type="term" value="P:positive regulation of transcription by RNA polymerase II"/>
    <property type="evidence" value="ECO:0007669"/>
    <property type="project" value="TreeGrafter"/>
</dbReference>
<dbReference type="PANTHER" id="PTHR13808">
    <property type="entry name" value="CBP/P300-RELATED"/>
    <property type="match status" value="1"/>
</dbReference>
<evidence type="ECO:0000256" key="2">
    <source>
        <dbReference type="ARBA" id="ARBA00013184"/>
    </source>
</evidence>
<keyword evidence="3" id="KW-0808">Transferase</keyword>
<feature type="region of interest" description="Disordered" evidence="10">
    <location>
        <begin position="1"/>
        <end position="76"/>
    </location>
</feature>
<evidence type="ECO:0000256" key="9">
    <source>
        <dbReference type="ARBA" id="ARBA00023242"/>
    </source>
</evidence>
<accession>A0A9D5BY40</accession>
<dbReference type="GO" id="GO:0005634">
    <property type="term" value="C:nucleus"/>
    <property type="evidence" value="ECO:0007669"/>
    <property type="project" value="UniProtKB-SubCell"/>
</dbReference>
<gene>
    <name evidence="12" type="ORF">J5N97_027935</name>
</gene>
<dbReference type="Pfam" id="PF00628">
    <property type="entry name" value="PHD"/>
    <property type="match status" value="1"/>
</dbReference>
<sequence length="632" mass="72479">MLGHKDSSFRSSSATPSPPSSSAPSPAPIRRRDPRYAAVRRKVCFDAPSRTADKGRSDGVEIGRDERTTGIAGEDIPKSALKKKQDYGITDIECEPWVQCDRCDAWQHQICSLFNERKNKAKQSEYICPTCLLDGIGNGEQLLSQTTVIGAKDLPTTRLSDHVEEWLAQHLNKERQERARSLGKSFDEVPGAEDLFVRVVSSVKKTVEVKQLFRKNFQEQDYSSEFPYKSKAILLFQKIEGADVCLFAMYVQEFGSECPQPNTRRVSISYIDSVKYFRPDIKAASGESLRTFVYHHVLLGYLSYCKMCGFTSCYIWVCPPLKRDDYILYCHPEIQKMPKLDKLRQWYHAMIHKAKEEKIVVGCSNLYDDFFLPTKECNAKITATRLPYFDNDYWPEEAEVILQKFENESTTNRQKSSTRRALKAAKRDTTQATPGDQNDVLLMHELGQLIRPVKENFIMIHLQHFCSQCCEPILSGKDRHPIDSEEHSFYMVEVGKVPSNTDDKDRTMASDIFETRMAFLNFCQANHYEFGTLRRAKHSSLMVLYLLHTSKCNVCSSTIEPAEGFHCQTCPAYNVCDSCHQKEGVAPHDHRLILRSTICRFLSQSRLMKQKLHLLNMAKKLNLMLQKIEESE</sequence>
<dbReference type="GO" id="GO:0031490">
    <property type="term" value="F:chromatin DNA binding"/>
    <property type="evidence" value="ECO:0007669"/>
    <property type="project" value="TreeGrafter"/>
</dbReference>
<keyword evidence="6" id="KW-0862">Zinc</keyword>
<comment type="subcellular location">
    <subcellularLocation>
        <location evidence="1">Nucleus</location>
    </subcellularLocation>
</comment>
<evidence type="ECO:0000313" key="13">
    <source>
        <dbReference type="Proteomes" id="UP001085076"/>
    </source>
</evidence>
<dbReference type="Gene3D" id="3.30.60.90">
    <property type="match status" value="1"/>
</dbReference>
<feature type="compositionally biased region" description="Pro residues" evidence="10">
    <location>
        <begin position="16"/>
        <end position="27"/>
    </location>
</feature>
<evidence type="ECO:0000256" key="4">
    <source>
        <dbReference type="ARBA" id="ARBA00022723"/>
    </source>
</evidence>
<keyword evidence="5" id="KW-0863">Zinc-finger</keyword>
<dbReference type="InterPro" id="IPR000433">
    <property type="entry name" value="Znf_ZZ"/>
</dbReference>
<comment type="caution">
    <text evidence="12">The sequence shown here is derived from an EMBL/GenBank/DDBJ whole genome shotgun (WGS) entry which is preliminary data.</text>
</comment>
<dbReference type="GO" id="GO:0004402">
    <property type="term" value="F:histone acetyltransferase activity"/>
    <property type="evidence" value="ECO:0007669"/>
    <property type="project" value="InterPro"/>
</dbReference>
<dbReference type="PROSITE" id="PS51727">
    <property type="entry name" value="CBP_P300_HAT"/>
    <property type="match status" value="1"/>
</dbReference>
<feature type="region of interest" description="Disordered" evidence="10">
    <location>
        <begin position="408"/>
        <end position="436"/>
    </location>
</feature>
<dbReference type="InterPro" id="IPR031162">
    <property type="entry name" value="CBP_P300_HAT"/>
</dbReference>
<dbReference type="SUPFAM" id="SSF57850">
    <property type="entry name" value="RING/U-box"/>
    <property type="match status" value="1"/>
</dbReference>
<dbReference type="SUPFAM" id="SSF57903">
    <property type="entry name" value="FYVE/PHD zinc finger"/>
    <property type="match status" value="1"/>
</dbReference>
<name>A0A9D5BY40_9LILI</name>
<dbReference type="InterPro" id="IPR019787">
    <property type="entry name" value="Znf_PHD-finger"/>
</dbReference>
<dbReference type="Pfam" id="PF00569">
    <property type="entry name" value="ZZ"/>
    <property type="match status" value="1"/>
</dbReference>
<evidence type="ECO:0000256" key="6">
    <source>
        <dbReference type="ARBA" id="ARBA00022833"/>
    </source>
</evidence>
<reference evidence="12" key="2">
    <citation type="journal article" date="2022" name="Hortic Res">
        <title>The genome of Dioscorea zingiberensis sheds light on the biosynthesis, origin and evolution of the medicinally important diosgenin saponins.</title>
        <authorList>
            <person name="Li Y."/>
            <person name="Tan C."/>
            <person name="Li Z."/>
            <person name="Guo J."/>
            <person name="Li S."/>
            <person name="Chen X."/>
            <person name="Wang C."/>
            <person name="Dai X."/>
            <person name="Yang H."/>
            <person name="Song W."/>
            <person name="Hou L."/>
            <person name="Xu J."/>
            <person name="Tong Z."/>
            <person name="Xu A."/>
            <person name="Yuan X."/>
            <person name="Wang W."/>
            <person name="Yang Q."/>
            <person name="Chen L."/>
            <person name="Sun Z."/>
            <person name="Wang K."/>
            <person name="Pan B."/>
            <person name="Chen J."/>
            <person name="Bao Y."/>
            <person name="Liu F."/>
            <person name="Qi X."/>
            <person name="Gang D.R."/>
            <person name="Wen J."/>
            <person name="Li J."/>
        </authorList>
    </citation>
    <scope>NUCLEOTIDE SEQUENCE</scope>
    <source>
        <strain evidence="12">Dzin_1.0</strain>
    </source>
</reference>
<dbReference type="Pfam" id="PF08214">
    <property type="entry name" value="HAT_KAT11"/>
    <property type="match status" value="1"/>
</dbReference>
<protein>
    <recommendedName>
        <fullName evidence="2">histone acetyltransferase</fullName>
        <ecNumber evidence="2">2.3.1.48</ecNumber>
    </recommendedName>
</protein>
<evidence type="ECO:0000256" key="7">
    <source>
        <dbReference type="ARBA" id="ARBA00023015"/>
    </source>
</evidence>
<dbReference type="Proteomes" id="UP001085076">
    <property type="component" value="Miscellaneous, Linkage group lg09"/>
</dbReference>
<reference evidence="12" key="1">
    <citation type="submission" date="2021-03" db="EMBL/GenBank/DDBJ databases">
        <authorList>
            <person name="Li Z."/>
            <person name="Yang C."/>
        </authorList>
    </citation>
    <scope>NUCLEOTIDE SEQUENCE</scope>
    <source>
        <strain evidence="12">Dzin_1.0</strain>
        <tissue evidence="12">Leaf</tissue>
    </source>
</reference>
<dbReference type="AlphaFoldDB" id="A0A9D5BY40"/>
<dbReference type="PANTHER" id="PTHR13808:SF39">
    <property type="entry name" value="HISTONE ACETYLTRANSFERASE HAC-LIKE 3-RELATED"/>
    <property type="match status" value="1"/>
</dbReference>
<proteinExistence type="predicted"/>
<evidence type="ECO:0000259" key="11">
    <source>
        <dbReference type="PROSITE" id="PS51727"/>
    </source>
</evidence>
<evidence type="ECO:0000256" key="1">
    <source>
        <dbReference type="ARBA" id="ARBA00004123"/>
    </source>
</evidence>
<dbReference type="InterPro" id="IPR001965">
    <property type="entry name" value="Znf_PHD"/>
</dbReference>
<evidence type="ECO:0000256" key="3">
    <source>
        <dbReference type="ARBA" id="ARBA00022679"/>
    </source>
</evidence>
<evidence type="ECO:0000256" key="8">
    <source>
        <dbReference type="ARBA" id="ARBA00023163"/>
    </source>
</evidence>
<organism evidence="12 13">
    <name type="scientific">Dioscorea zingiberensis</name>
    <dbReference type="NCBI Taxonomy" id="325984"/>
    <lineage>
        <taxon>Eukaryota</taxon>
        <taxon>Viridiplantae</taxon>
        <taxon>Streptophyta</taxon>
        <taxon>Embryophyta</taxon>
        <taxon>Tracheophyta</taxon>
        <taxon>Spermatophyta</taxon>
        <taxon>Magnoliopsida</taxon>
        <taxon>Liliopsida</taxon>
        <taxon>Dioscoreales</taxon>
        <taxon>Dioscoreaceae</taxon>
        <taxon>Dioscorea</taxon>
    </lineage>
</organism>
<dbReference type="Gene3D" id="3.30.40.10">
    <property type="entry name" value="Zinc/RING finger domain, C3HC4 (zinc finger)"/>
    <property type="match status" value="1"/>
</dbReference>
<keyword evidence="13" id="KW-1185">Reference proteome</keyword>
<dbReference type="InterPro" id="IPR011011">
    <property type="entry name" value="Znf_FYVE_PHD"/>
</dbReference>
<evidence type="ECO:0000256" key="5">
    <source>
        <dbReference type="ARBA" id="ARBA00022771"/>
    </source>
</evidence>
<dbReference type="InterPro" id="IPR013083">
    <property type="entry name" value="Znf_RING/FYVE/PHD"/>
</dbReference>
<dbReference type="OrthoDB" id="899at2759"/>
<dbReference type="GO" id="GO:0005667">
    <property type="term" value="C:transcription regulator complex"/>
    <property type="evidence" value="ECO:0007669"/>
    <property type="project" value="TreeGrafter"/>
</dbReference>
<dbReference type="InterPro" id="IPR043145">
    <property type="entry name" value="Znf_ZZ_sf"/>
</dbReference>
<dbReference type="SMART" id="SM01250">
    <property type="entry name" value="KAT11"/>
    <property type="match status" value="1"/>
</dbReference>
<dbReference type="EMBL" id="JAGGNH010000009">
    <property type="protein sequence ID" value="KAJ0962813.1"/>
    <property type="molecule type" value="Genomic_DNA"/>
</dbReference>
<keyword evidence="7" id="KW-0805">Transcription regulation</keyword>
<feature type="domain" description="CBP/p300-type HAT" evidence="11">
    <location>
        <begin position="148"/>
        <end position="552"/>
    </location>
</feature>
<dbReference type="EC" id="2.3.1.48" evidence="2"/>
<evidence type="ECO:0000313" key="12">
    <source>
        <dbReference type="EMBL" id="KAJ0962813.1"/>
    </source>
</evidence>
<keyword evidence="9" id="KW-0539">Nucleus</keyword>
<dbReference type="PROSITE" id="PS01357">
    <property type="entry name" value="ZF_ZZ_1"/>
    <property type="match status" value="1"/>
</dbReference>
<keyword evidence="8" id="KW-0804">Transcription</keyword>
<feature type="compositionally biased region" description="Basic and acidic residues" evidence="10">
    <location>
        <begin position="51"/>
        <end position="68"/>
    </location>
</feature>
<evidence type="ECO:0000256" key="10">
    <source>
        <dbReference type="SAM" id="MobiDB-lite"/>
    </source>
</evidence>
<dbReference type="GO" id="GO:0008270">
    <property type="term" value="F:zinc ion binding"/>
    <property type="evidence" value="ECO:0007669"/>
    <property type="project" value="UniProtKB-KW"/>
</dbReference>